<evidence type="ECO:0000313" key="1">
    <source>
        <dbReference type="EMBL" id="CUV65366.1"/>
    </source>
</evidence>
<reference evidence="1" key="1">
    <citation type="submission" date="2015-11" db="EMBL/GenBank/DDBJ databases">
        <authorList>
            <person name="Zhang Y."/>
            <person name="Guo Z."/>
        </authorList>
    </citation>
    <scope>NUCLEOTIDE SEQUENCE</scope>
    <source>
        <strain evidence="1">BN30871</strain>
    </source>
</reference>
<evidence type="ECO:0008006" key="2">
    <source>
        <dbReference type="Google" id="ProtNLM"/>
    </source>
</evidence>
<protein>
    <recommendedName>
        <fullName evidence="2">PpiC domain-containing protein</fullName>
    </recommendedName>
</protein>
<dbReference type="EMBL" id="FAXN01000031">
    <property type="protein sequence ID" value="CUV65366.1"/>
    <property type="molecule type" value="Genomic_DNA"/>
</dbReference>
<name>A0A0S4XNN3_9BACT</name>
<proteinExistence type="predicted"/>
<sequence length="176" mass="20230">MAELESAKNGDFLKPKLVNDKYATIKLISKIESKPMTFEEAKVFVTNDYVKKEQQTNLQKLAEEKVKNIDSKTAQSTIWVNINENKNILTLSNEESLQFLQKLLTSKKERGIIKLSDKVVVYRIISQKISQNNQKDLFLISQSVSQLKNKVLESGLLEVLNKKYETKIYSKGMNLE</sequence>
<organism evidence="1">
    <name type="scientific">Sulfurovum sp. enrichment culture clone C5</name>
    <dbReference type="NCBI Taxonomy" id="497650"/>
    <lineage>
        <taxon>Bacteria</taxon>
        <taxon>Pseudomonadati</taxon>
        <taxon>Campylobacterota</taxon>
        <taxon>Epsilonproteobacteria</taxon>
        <taxon>Campylobacterales</taxon>
        <taxon>Sulfurovaceae</taxon>
        <taxon>Sulfurovum</taxon>
        <taxon>environmental samples</taxon>
    </lineage>
</organism>
<dbReference type="AlphaFoldDB" id="A0A0S4XNN3"/>
<gene>
    <name evidence="1" type="ORF">BN3087_310004</name>
</gene>
<accession>A0A0S4XNN3</accession>